<dbReference type="EMBL" id="JARBHB010000009">
    <property type="protein sequence ID" value="KAJ8876058.1"/>
    <property type="molecule type" value="Genomic_DNA"/>
</dbReference>
<keyword evidence="3" id="KW-1185">Reference proteome</keyword>
<evidence type="ECO:0000256" key="1">
    <source>
        <dbReference type="SAM" id="MobiDB-lite"/>
    </source>
</evidence>
<proteinExistence type="predicted"/>
<feature type="compositionally biased region" description="Basic and acidic residues" evidence="1">
    <location>
        <begin position="1"/>
        <end position="15"/>
    </location>
</feature>
<feature type="compositionally biased region" description="Basic and acidic residues" evidence="1">
    <location>
        <begin position="418"/>
        <end position="431"/>
    </location>
</feature>
<name>A0ABQ9GVI9_9NEOP</name>
<comment type="caution">
    <text evidence="2">The sequence shown here is derived from an EMBL/GenBank/DDBJ whole genome shotgun (WGS) entry which is preliminary data.</text>
</comment>
<dbReference type="Proteomes" id="UP001159363">
    <property type="component" value="Chromosome 8"/>
</dbReference>
<reference evidence="2 3" key="1">
    <citation type="submission" date="2023-02" db="EMBL/GenBank/DDBJ databases">
        <title>LHISI_Scaffold_Assembly.</title>
        <authorList>
            <person name="Stuart O.P."/>
            <person name="Cleave R."/>
            <person name="Magrath M.J.L."/>
            <person name="Mikheyev A.S."/>
        </authorList>
    </citation>
    <scope>NUCLEOTIDE SEQUENCE [LARGE SCALE GENOMIC DNA]</scope>
    <source>
        <strain evidence="2">Daus_M_001</strain>
        <tissue evidence="2">Leg muscle</tissue>
    </source>
</reference>
<evidence type="ECO:0000313" key="3">
    <source>
        <dbReference type="Proteomes" id="UP001159363"/>
    </source>
</evidence>
<feature type="region of interest" description="Disordered" evidence="1">
    <location>
        <begin position="418"/>
        <end position="446"/>
    </location>
</feature>
<feature type="region of interest" description="Disordered" evidence="1">
    <location>
        <begin position="1"/>
        <end position="46"/>
    </location>
</feature>
<organism evidence="2 3">
    <name type="scientific">Dryococelus australis</name>
    <dbReference type="NCBI Taxonomy" id="614101"/>
    <lineage>
        <taxon>Eukaryota</taxon>
        <taxon>Metazoa</taxon>
        <taxon>Ecdysozoa</taxon>
        <taxon>Arthropoda</taxon>
        <taxon>Hexapoda</taxon>
        <taxon>Insecta</taxon>
        <taxon>Pterygota</taxon>
        <taxon>Neoptera</taxon>
        <taxon>Polyneoptera</taxon>
        <taxon>Phasmatodea</taxon>
        <taxon>Verophasmatodea</taxon>
        <taxon>Anareolatae</taxon>
        <taxon>Phasmatidae</taxon>
        <taxon>Eurycanthinae</taxon>
        <taxon>Dryococelus</taxon>
    </lineage>
</organism>
<protein>
    <submittedName>
        <fullName evidence="2">Uncharacterized protein</fullName>
    </submittedName>
</protein>
<evidence type="ECO:0000313" key="2">
    <source>
        <dbReference type="EMBL" id="KAJ8876058.1"/>
    </source>
</evidence>
<accession>A0ABQ9GVI9</accession>
<sequence>MHVRETGAPRENPADKRHRPARLPYAEVRQRTRREPNPPAHLPQRRTVFNSRPGNARIFAGGNRAGRCRWSGGFSRGSPVSSALSFLRCSILTSLTLIGSQDLAVRSGPNLSWKTLVSACATHTSHPTSVACDYPSDRQPAHQRRLCYSPWLQKFTCYKVAQHTHSPYNNQRCPVHSFILLPLTLALDVNSMRGPALRGGGGGGGGGHLEPPVPPGRPAYDPSLTTLQALRGVGEGTSILPSLQADPLMPRHLLPCRLYEELGGGGTSILPSLQADPLMPRHLLPCRLYEEWGRAPRSSRPSRQTRLCPVTYYPAGSTRSWGGGTSILPSLQAEPLMPRHLLPCSRAMTRSGYLAGETNDIRGRSRTFWELSPSVLRGIQGNFWAMFYGPINTAVVRGLAVLVEAFWLSAVTRTSAKRRDNGGSLRDDGRRGVRGVNGRDGVGPNE</sequence>
<gene>
    <name evidence="2" type="ORF">PR048_023966</name>
</gene>